<gene>
    <name evidence="1" type="ORF">WG66_15769</name>
</gene>
<comment type="caution">
    <text evidence="1">The sequence shown here is derived from an EMBL/GenBank/DDBJ whole genome shotgun (WGS) entry which is preliminary data.</text>
</comment>
<proteinExistence type="predicted"/>
<accession>A0A0W0F603</accession>
<evidence type="ECO:0000313" key="1">
    <source>
        <dbReference type="EMBL" id="KTB31713.1"/>
    </source>
</evidence>
<organism evidence="1 2">
    <name type="scientific">Moniliophthora roreri</name>
    <name type="common">Frosty pod rot fungus</name>
    <name type="synonym">Monilia roreri</name>
    <dbReference type="NCBI Taxonomy" id="221103"/>
    <lineage>
        <taxon>Eukaryota</taxon>
        <taxon>Fungi</taxon>
        <taxon>Dikarya</taxon>
        <taxon>Basidiomycota</taxon>
        <taxon>Agaricomycotina</taxon>
        <taxon>Agaricomycetes</taxon>
        <taxon>Agaricomycetidae</taxon>
        <taxon>Agaricales</taxon>
        <taxon>Marasmiineae</taxon>
        <taxon>Marasmiaceae</taxon>
        <taxon>Moniliophthora</taxon>
    </lineage>
</organism>
<dbReference type="Proteomes" id="UP000054988">
    <property type="component" value="Unassembled WGS sequence"/>
</dbReference>
<reference evidence="1 2" key="1">
    <citation type="submission" date="2015-12" db="EMBL/GenBank/DDBJ databases">
        <title>Draft genome sequence of Moniliophthora roreri, the causal agent of frosty pod rot of cacao.</title>
        <authorList>
            <person name="Aime M.C."/>
            <person name="Diaz-Valderrama J.R."/>
            <person name="Kijpornyongpan T."/>
            <person name="Phillips-Mora W."/>
        </authorList>
    </citation>
    <scope>NUCLEOTIDE SEQUENCE [LARGE SCALE GENOMIC DNA]</scope>
    <source>
        <strain evidence="1 2">MCA 2952</strain>
    </source>
</reference>
<protein>
    <submittedName>
        <fullName evidence="1">Uncharacterized protein</fullName>
    </submittedName>
</protein>
<name>A0A0W0F603_MONRR</name>
<evidence type="ECO:0000313" key="2">
    <source>
        <dbReference type="Proteomes" id="UP000054988"/>
    </source>
</evidence>
<dbReference type="AlphaFoldDB" id="A0A0W0F603"/>
<sequence>MSLSNLTDFSIGGGARIQNVEGDQDNDYCPTIIEARAVYVQGGTKLKGTRGKGSSNGDSNYDQFHNLIRGDLRSIKEFDSVSQVVRKWREDGGTWKISYEARRTIQIHTSKVRREKGRFTVVSYYGEDAQKEWRRDFRKFSQNQSPFRLQLFGINRSQVPALIFYDEMIPFAHVYKRGSLLADLCLVFFCDRLQCMFQELWIDSRRGHICSGLEGPDFETPMDPWRFVSAIPLTVELLKEDVAMRYISGNGDAMDWAMVVLARYQTQWHDFSNCDGCQVKLYGLSPDLLKDLRFDTAYSASLEPLARLQEGLYPKWELERKSYFSQCTNIENGLTRVFAAHKTPDGSERCPFMLSYEVWIQAEFDVFDSLSDFFQLCDEVYSIPRESRSASTIDAVPTDPSFSWYLTFSQKYYWSSDANGETRLSEDECTHIGLPRLIPSLIVPKLRSWPKHVYDGLYKYQVARGFDPTTIQFFERITQCSEYRDMDPSLPLWEPVVSDSKSCSEEVKFENTSSNSNSNWSPWWKVKGVFNDIPAFGL</sequence>
<dbReference type="EMBL" id="LATX01002301">
    <property type="protein sequence ID" value="KTB31713.1"/>
    <property type="molecule type" value="Genomic_DNA"/>
</dbReference>